<protein>
    <submittedName>
        <fullName evidence="5">Phosphoglycerate mutase</fullName>
        <ecNumber evidence="5">5.4.2.-</ecNumber>
    </submittedName>
</protein>
<accession>K6YHB4</accession>
<organism evidence="5 6">
    <name type="scientific">Aliiglaciecola lipolytica E3</name>
    <dbReference type="NCBI Taxonomy" id="1127673"/>
    <lineage>
        <taxon>Bacteria</taxon>
        <taxon>Pseudomonadati</taxon>
        <taxon>Pseudomonadota</taxon>
        <taxon>Gammaproteobacteria</taxon>
        <taxon>Alteromonadales</taxon>
        <taxon>Alteromonadaceae</taxon>
        <taxon>Aliiglaciecola</taxon>
    </lineage>
</organism>
<dbReference type="eggNOG" id="COG0406">
    <property type="taxonomic scope" value="Bacteria"/>
</dbReference>
<evidence type="ECO:0000256" key="2">
    <source>
        <dbReference type="ARBA" id="ARBA00023235"/>
    </source>
</evidence>
<evidence type="ECO:0000256" key="3">
    <source>
        <dbReference type="PIRSR" id="PIRSR613078-1"/>
    </source>
</evidence>
<proteinExistence type="predicted"/>
<dbReference type="EC" id="5.4.2.-" evidence="5"/>
<evidence type="ECO:0000313" key="5">
    <source>
        <dbReference type="EMBL" id="GAC16013.1"/>
    </source>
</evidence>
<dbReference type="GO" id="GO:0016791">
    <property type="term" value="F:phosphatase activity"/>
    <property type="evidence" value="ECO:0007669"/>
    <property type="project" value="TreeGrafter"/>
</dbReference>
<dbReference type="OrthoDB" id="9781415at2"/>
<dbReference type="EMBL" id="BAEN01000065">
    <property type="protein sequence ID" value="GAC16013.1"/>
    <property type="molecule type" value="Genomic_DNA"/>
</dbReference>
<evidence type="ECO:0000313" key="6">
    <source>
        <dbReference type="Proteomes" id="UP000006334"/>
    </source>
</evidence>
<gene>
    <name evidence="5" type="primary">gpm</name>
    <name evidence="5" type="ORF">GLIP_3399</name>
</gene>
<dbReference type="SMART" id="SM00855">
    <property type="entry name" value="PGAM"/>
    <property type="match status" value="1"/>
</dbReference>
<dbReference type="Gene3D" id="3.40.50.1240">
    <property type="entry name" value="Phosphoglycerate mutase-like"/>
    <property type="match status" value="1"/>
</dbReference>
<dbReference type="SUPFAM" id="SSF53254">
    <property type="entry name" value="Phosphoglycerate mutase-like"/>
    <property type="match status" value="1"/>
</dbReference>
<dbReference type="GO" id="GO:0005737">
    <property type="term" value="C:cytoplasm"/>
    <property type="evidence" value="ECO:0007669"/>
    <property type="project" value="TreeGrafter"/>
</dbReference>
<dbReference type="Proteomes" id="UP000006334">
    <property type="component" value="Unassembled WGS sequence"/>
</dbReference>
<dbReference type="RefSeq" id="WP_008845816.1">
    <property type="nucleotide sequence ID" value="NZ_BAEN01000065.1"/>
</dbReference>
<dbReference type="InterPro" id="IPR050275">
    <property type="entry name" value="PGM_Phosphatase"/>
</dbReference>
<keyword evidence="1" id="KW-0324">Glycolysis</keyword>
<dbReference type="InterPro" id="IPR013078">
    <property type="entry name" value="His_Pase_superF_clade-1"/>
</dbReference>
<dbReference type="AlphaFoldDB" id="K6YHB4"/>
<dbReference type="STRING" id="1127673.GLIP_3399"/>
<dbReference type="InterPro" id="IPR001345">
    <property type="entry name" value="PG/BPGM_mutase_AS"/>
</dbReference>
<dbReference type="Pfam" id="PF00300">
    <property type="entry name" value="His_Phos_1"/>
    <property type="match status" value="1"/>
</dbReference>
<dbReference type="PROSITE" id="PS00175">
    <property type="entry name" value="PG_MUTASE"/>
    <property type="match status" value="1"/>
</dbReference>
<keyword evidence="6" id="KW-1185">Reference proteome</keyword>
<dbReference type="CDD" id="cd07067">
    <property type="entry name" value="HP_PGM_like"/>
    <property type="match status" value="1"/>
</dbReference>
<feature type="active site" description="Tele-phosphohistidine intermediate" evidence="3">
    <location>
        <position position="8"/>
    </location>
</feature>
<dbReference type="PANTHER" id="PTHR48100:SF1">
    <property type="entry name" value="HISTIDINE PHOSPHATASE FAMILY PROTEIN-RELATED"/>
    <property type="match status" value="1"/>
</dbReference>
<name>K6YHB4_9ALTE</name>
<feature type="binding site" evidence="4">
    <location>
        <position position="56"/>
    </location>
    <ligand>
        <name>substrate</name>
    </ligand>
</feature>
<comment type="caution">
    <text evidence="5">The sequence shown here is derived from an EMBL/GenBank/DDBJ whole genome shotgun (WGS) entry which is preliminary data.</text>
</comment>
<feature type="active site" description="Proton donor/acceptor" evidence="3">
    <location>
        <position position="80"/>
    </location>
</feature>
<evidence type="ECO:0000256" key="1">
    <source>
        <dbReference type="ARBA" id="ARBA00023152"/>
    </source>
</evidence>
<dbReference type="PANTHER" id="PTHR48100">
    <property type="entry name" value="BROAD-SPECIFICITY PHOSPHATASE YOR283W-RELATED"/>
    <property type="match status" value="1"/>
</dbReference>
<dbReference type="GO" id="GO:0016853">
    <property type="term" value="F:isomerase activity"/>
    <property type="evidence" value="ECO:0007669"/>
    <property type="project" value="UniProtKB-KW"/>
</dbReference>
<feature type="binding site" evidence="4">
    <location>
        <begin position="7"/>
        <end position="14"/>
    </location>
    <ligand>
        <name>substrate</name>
    </ligand>
</feature>
<reference evidence="5 6" key="1">
    <citation type="journal article" date="2017" name="Antonie Van Leeuwenhoek">
        <title>Rhizobium rhizosphaerae sp. nov., a novel species isolated from rice rhizosphere.</title>
        <authorList>
            <person name="Zhao J.J."/>
            <person name="Zhang J."/>
            <person name="Zhang R.J."/>
            <person name="Zhang C.W."/>
            <person name="Yin H.Q."/>
            <person name="Zhang X.X."/>
        </authorList>
    </citation>
    <scope>NUCLEOTIDE SEQUENCE [LARGE SCALE GENOMIC DNA]</scope>
    <source>
        <strain evidence="5 6">E3</strain>
    </source>
</reference>
<keyword evidence="2 5" id="KW-0413">Isomerase</keyword>
<dbReference type="InterPro" id="IPR029033">
    <property type="entry name" value="His_PPase_superfam"/>
</dbReference>
<evidence type="ECO:0000256" key="4">
    <source>
        <dbReference type="PIRSR" id="PIRSR613078-2"/>
    </source>
</evidence>
<sequence>MSIYLVRHGETDGNRNRVVQTPETPLSAQGHQQSSELADAYQHLPISRILCSDHTRTQQTAEPIHQRLGCELVLSELLQERNLGDLRGSPWKQIKFDFLAPDYQPQNGESFQQFGERVERAWQHIVEHAAATPDSLMVITHGLVLKYILIEILNIDEARLTQSGIENTCVTKMDKSDFENIEMLCDISHLRHKTVAGAAV</sequence>